<evidence type="ECO:0000313" key="1">
    <source>
        <dbReference type="EMBL" id="SPZ83681.1"/>
    </source>
</evidence>
<sequence length="122" mass="14040">MKKTRSWPFLLILFLIATAIIYSRLITHSMVLGKYDFKYHECFAGAELPDRDDELTLLDNNKYRSSFFGNGEYHVAYGVFDTRLVLRYSGGTASCELVIKKRGNSIVIVVDDTCDFFYEKAD</sequence>
<evidence type="ECO:0000313" key="2">
    <source>
        <dbReference type="Proteomes" id="UP000251241"/>
    </source>
</evidence>
<proteinExistence type="predicted"/>
<organism evidence="1 2">
    <name type="scientific">Sphingobacterium multivorum</name>
    <dbReference type="NCBI Taxonomy" id="28454"/>
    <lineage>
        <taxon>Bacteria</taxon>
        <taxon>Pseudomonadati</taxon>
        <taxon>Bacteroidota</taxon>
        <taxon>Sphingobacteriia</taxon>
        <taxon>Sphingobacteriales</taxon>
        <taxon>Sphingobacteriaceae</taxon>
        <taxon>Sphingobacterium</taxon>
    </lineage>
</organism>
<dbReference type="GeneID" id="97181929"/>
<name>A0A2X2IU53_SPHMU</name>
<accession>A0A2X2IU53</accession>
<dbReference type="Proteomes" id="UP000251241">
    <property type="component" value="Unassembled WGS sequence"/>
</dbReference>
<gene>
    <name evidence="1" type="ORF">NCTC11343_00200</name>
</gene>
<dbReference type="EMBL" id="UAUU01000002">
    <property type="protein sequence ID" value="SPZ83681.1"/>
    <property type="molecule type" value="Genomic_DNA"/>
</dbReference>
<dbReference type="RefSeq" id="WP_146752988.1">
    <property type="nucleotide sequence ID" value="NZ_CP068089.1"/>
</dbReference>
<dbReference type="AlphaFoldDB" id="A0A2X2IU53"/>
<reference evidence="1 2" key="1">
    <citation type="submission" date="2018-06" db="EMBL/GenBank/DDBJ databases">
        <authorList>
            <consortium name="Pathogen Informatics"/>
            <person name="Doyle S."/>
        </authorList>
    </citation>
    <scope>NUCLEOTIDE SEQUENCE [LARGE SCALE GENOMIC DNA]</scope>
    <source>
        <strain evidence="1 2">NCTC11343</strain>
    </source>
</reference>
<protein>
    <submittedName>
        <fullName evidence="1">Uncharacterized protein</fullName>
    </submittedName>
</protein>